<evidence type="ECO:0000313" key="3">
    <source>
        <dbReference type="Proteomes" id="UP001195660"/>
    </source>
</evidence>
<accession>A0ABS2C7Q5</accession>
<feature type="signal peptide" evidence="1">
    <location>
        <begin position="1"/>
        <end position="23"/>
    </location>
</feature>
<evidence type="ECO:0000256" key="1">
    <source>
        <dbReference type="SAM" id="SignalP"/>
    </source>
</evidence>
<protein>
    <recommendedName>
        <fullName evidence="4">Lipid A palmitoyltransferase PagP</fullName>
    </recommendedName>
</protein>
<dbReference type="Gene3D" id="2.40.160.20">
    <property type="match status" value="1"/>
</dbReference>
<keyword evidence="3" id="KW-1185">Reference proteome</keyword>
<name>A0ABS2C7Q5_9NEIS</name>
<sequence>MKLKTIIPVAIVTLLCHIGLSHAQENELSSTQAFGELTPDFITRMNTHNDWRTWITSPVWTHHYNRDMVHDGDLSENNPGIGIERSNGLWHWMLGGYRNSIRQNSLYAQLAWTPLQLEFCQNGNLSLGATAGLLTGYKTKVNKYDVIPAGGLFISLETPYHFGVNLVVVPTIKSVDLEGFVAAQIKIHF</sequence>
<evidence type="ECO:0008006" key="4">
    <source>
        <dbReference type="Google" id="ProtNLM"/>
    </source>
</evidence>
<dbReference type="EMBL" id="WOFE01000001">
    <property type="protein sequence ID" value="MBM5570184.1"/>
    <property type="molecule type" value="Genomic_DNA"/>
</dbReference>
<organism evidence="2 3">
    <name type="scientific">Deefgea chitinilytica</name>
    <dbReference type="NCBI Taxonomy" id="570276"/>
    <lineage>
        <taxon>Bacteria</taxon>
        <taxon>Pseudomonadati</taxon>
        <taxon>Pseudomonadota</taxon>
        <taxon>Betaproteobacteria</taxon>
        <taxon>Neisseriales</taxon>
        <taxon>Chitinibacteraceae</taxon>
        <taxon>Deefgea</taxon>
    </lineage>
</organism>
<proteinExistence type="predicted"/>
<dbReference type="RefSeq" id="WP_203569498.1">
    <property type="nucleotide sequence ID" value="NZ_WOFE01000001.1"/>
</dbReference>
<keyword evidence="1" id="KW-0732">Signal</keyword>
<comment type="caution">
    <text evidence="2">The sequence shown here is derived from an EMBL/GenBank/DDBJ whole genome shotgun (WGS) entry which is preliminary data.</text>
</comment>
<gene>
    <name evidence="2" type="ORF">GM173_01155</name>
</gene>
<evidence type="ECO:0000313" key="2">
    <source>
        <dbReference type="EMBL" id="MBM5570184.1"/>
    </source>
</evidence>
<feature type="chain" id="PRO_5046659198" description="Lipid A palmitoyltransferase PagP" evidence="1">
    <location>
        <begin position="24"/>
        <end position="189"/>
    </location>
</feature>
<dbReference type="Proteomes" id="UP001195660">
    <property type="component" value="Unassembled WGS sequence"/>
</dbReference>
<reference evidence="2 3" key="1">
    <citation type="submission" date="2019-11" db="EMBL/GenBank/DDBJ databases">
        <title>Novel Deefgea species.</title>
        <authorList>
            <person name="Han J.-H."/>
        </authorList>
    </citation>
    <scope>NUCLEOTIDE SEQUENCE [LARGE SCALE GENOMIC DNA]</scope>
    <source>
        <strain evidence="2 3">LMG 24817</strain>
    </source>
</reference>